<accession>A0ABY8UDR1</accession>
<evidence type="ECO:0000256" key="4">
    <source>
        <dbReference type="ARBA" id="ARBA00022640"/>
    </source>
</evidence>
<dbReference type="InterPro" id="IPR017941">
    <property type="entry name" value="Rieske_2Fe-2S"/>
</dbReference>
<feature type="region of interest" description="Disordered" evidence="14">
    <location>
        <begin position="901"/>
        <end position="920"/>
    </location>
</feature>
<keyword evidence="5" id="KW-0812">Transmembrane</keyword>
<evidence type="ECO:0000256" key="9">
    <source>
        <dbReference type="ARBA" id="ARBA00022989"/>
    </source>
</evidence>
<dbReference type="InterPro" id="IPR038052">
    <property type="entry name" value="Chaperonin_RbcX_sf"/>
</dbReference>
<dbReference type="Gene3D" id="1.10.1200.210">
    <property type="entry name" value="Chaperonin-like RbcX"/>
    <property type="match status" value="1"/>
</dbReference>
<sequence length="920" mass="97371">MVVWKDGSGNWVVFEDRCPHRLAPLSEGRLEPSTGQLMCSYHGWQFDSQGKCTSIPQIGEPAAHAAACSSKRTCAITYPSQVAQGLLWVWPDAASSDLAAASPPALSSQWGAGGWTLLGGEWFARDLEYGYDTMMENLFDPSHIPFAHHGIMGSASRDKAQPLAITTKVDVTAQGGFQLFRDSAPFKTAAPTDTVNNFVPPTLNASSQTNTVKGTTLVLTFYGIPTAPGKSRVITAFFTNAKVPAFAAKLAAAVEWVFHLGQNQVLDSDGMLLHVQERLLHEGRDTNWRSAFYMPAGADLGIIKFRSWYHDCAGGSVPWPGALVSQGLGPVLPRAVVMDRFSQHTQHCKSCSTAVKWIQRLQAVCLGFLKVAAENSSSSSSEESDAAKRARSNHGKQFEAKTRRRGRPAWMRSPYDSPLRDGNRDRLIGLLTERAAKTLMVYLMETNANVYSWLVNFYKQNPIPKDGSWDEISGEAFLRKLLAMPIEEAKYNTGRDELFDNVRSCDVDPRSIAQRVMDIRKQLAEEFIQELQQVAEENALLLRETLQSSLSTDVNKEQLPAAHAKLKPLAPSSSSSSDASKPSERSNGSSSSSTNSRSKYKQPPPDRPKVSTPPQSWRRYRPPGSQDHSMAGSAAAGSSSGAGDSSDKAAAVAALNAMFNKGSEAVPGSHPEVSGGGGAGGDDDSSSGAGGEEIDMREVIAQLQRSLDADVAQLTGWNAAGAAAAAGEDPSSSSKEDEAAAAAAAETAMQLQQEEEMEDEQDGLVSMQEALTTAEADAAVSVLEAAAADALGDLDEAAAAPGQEDIMPQLEEAMAAVEAAAAAYLAAAAADAEQAAAADAEYRSASAAADEAAASGSDDDSSSVSAGRQPPLPKGWGPRAGVGFSKLSARNNILSVRQLTSKATPAASAVAAADAGAQQQ</sequence>
<dbReference type="Pfam" id="PF08417">
    <property type="entry name" value="PaO"/>
    <property type="match status" value="1"/>
</dbReference>
<dbReference type="Proteomes" id="UP001244341">
    <property type="component" value="Chromosome 11b"/>
</dbReference>
<keyword evidence="9" id="KW-1133">Transmembrane helix</keyword>
<organism evidence="16 17">
    <name type="scientific">Tetradesmus obliquus</name>
    <name type="common">Green alga</name>
    <name type="synonym">Acutodesmus obliquus</name>
    <dbReference type="NCBI Taxonomy" id="3088"/>
    <lineage>
        <taxon>Eukaryota</taxon>
        <taxon>Viridiplantae</taxon>
        <taxon>Chlorophyta</taxon>
        <taxon>core chlorophytes</taxon>
        <taxon>Chlorophyceae</taxon>
        <taxon>CS clade</taxon>
        <taxon>Sphaeropleales</taxon>
        <taxon>Scenedesmaceae</taxon>
        <taxon>Tetradesmus</taxon>
    </lineage>
</organism>
<dbReference type="SUPFAM" id="SSF50022">
    <property type="entry name" value="ISP domain"/>
    <property type="match status" value="1"/>
</dbReference>
<dbReference type="PANTHER" id="PTHR21266:SF32">
    <property type="entry name" value="CHOLESTEROL 7-DESATURASE NVD"/>
    <property type="match status" value="1"/>
</dbReference>
<dbReference type="InterPro" id="IPR036922">
    <property type="entry name" value="Rieske_2Fe-2S_sf"/>
</dbReference>
<keyword evidence="12" id="KW-0411">Iron-sulfur</keyword>
<evidence type="ECO:0000256" key="14">
    <source>
        <dbReference type="SAM" id="MobiDB-lite"/>
    </source>
</evidence>
<evidence type="ECO:0000259" key="15">
    <source>
        <dbReference type="PROSITE" id="PS51296"/>
    </source>
</evidence>
<feature type="compositionally biased region" description="Low complexity" evidence="14">
    <location>
        <begin position="740"/>
        <end position="752"/>
    </location>
</feature>
<keyword evidence="6" id="KW-0001">2Fe-2S</keyword>
<feature type="compositionally biased region" description="Low complexity" evidence="14">
    <location>
        <begin position="565"/>
        <end position="597"/>
    </location>
</feature>
<feature type="compositionally biased region" description="Low complexity" evidence="14">
    <location>
        <begin position="903"/>
        <end position="920"/>
    </location>
</feature>
<dbReference type="PANTHER" id="PTHR21266">
    <property type="entry name" value="IRON-SULFUR DOMAIN CONTAINING PROTEIN"/>
    <property type="match status" value="1"/>
</dbReference>
<evidence type="ECO:0000256" key="12">
    <source>
        <dbReference type="ARBA" id="ARBA00023014"/>
    </source>
</evidence>
<feature type="region of interest" description="Disordered" evidence="14">
    <location>
        <begin position="565"/>
        <end position="648"/>
    </location>
</feature>
<feature type="region of interest" description="Disordered" evidence="14">
    <location>
        <begin position="836"/>
        <end position="883"/>
    </location>
</feature>
<keyword evidence="17" id="KW-1185">Reference proteome</keyword>
<evidence type="ECO:0000256" key="13">
    <source>
        <dbReference type="ARBA" id="ARBA00023136"/>
    </source>
</evidence>
<evidence type="ECO:0000256" key="7">
    <source>
        <dbReference type="ARBA" id="ARBA00022723"/>
    </source>
</evidence>
<evidence type="ECO:0000313" key="16">
    <source>
        <dbReference type="EMBL" id="WIA19599.1"/>
    </source>
</evidence>
<keyword evidence="10" id="KW-0560">Oxidoreductase</keyword>
<dbReference type="PROSITE" id="PS51296">
    <property type="entry name" value="RIESKE"/>
    <property type="match status" value="1"/>
</dbReference>
<feature type="region of interest" description="Disordered" evidence="14">
    <location>
        <begin position="720"/>
        <end position="770"/>
    </location>
</feature>
<dbReference type="SUPFAM" id="SSF158615">
    <property type="entry name" value="RbcX-like"/>
    <property type="match status" value="1"/>
</dbReference>
<proteinExistence type="predicted"/>
<keyword evidence="11" id="KW-0408">Iron</keyword>
<keyword evidence="3" id="KW-0150">Chloroplast</keyword>
<dbReference type="Pfam" id="PF00355">
    <property type="entry name" value="Rieske"/>
    <property type="match status" value="1"/>
</dbReference>
<evidence type="ECO:0000256" key="10">
    <source>
        <dbReference type="ARBA" id="ARBA00023002"/>
    </source>
</evidence>
<comment type="subcellular location">
    <subcellularLocation>
        <location evidence="2">Membrane</location>
    </subcellularLocation>
    <subcellularLocation>
        <location evidence="1">Plastid</location>
        <location evidence="1">Chloroplast</location>
    </subcellularLocation>
</comment>
<feature type="compositionally biased region" description="Low complexity" evidence="14">
    <location>
        <begin position="836"/>
        <end position="866"/>
    </location>
</feature>
<feature type="compositionally biased region" description="Low complexity" evidence="14">
    <location>
        <begin position="631"/>
        <end position="648"/>
    </location>
</feature>
<evidence type="ECO:0000256" key="6">
    <source>
        <dbReference type="ARBA" id="ARBA00022714"/>
    </source>
</evidence>
<evidence type="ECO:0000256" key="8">
    <source>
        <dbReference type="ARBA" id="ARBA00022946"/>
    </source>
</evidence>
<evidence type="ECO:0000256" key="1">
    <source>
        <dbReference type="ARBA" id="ARBA00004229"/>
    </source>
</evidence>
<evidence type="ECO:0000256" key="11">
    <source>
        <dbReference type="ARBA" id="ARBA00023004"/>
    </source>
</evidence>
<feature type="region of interest" description="Disordered" evidence="14">
    <location>
        <begin position="379"/>
        <end position="417"/>
    </location>
</feature>
<evidence type="ECO:0000256" key="3">
    <source>
        <dbReference type="ARBA" id="ARBA00022528"/>
    </source>
</evidence>
<feature type="compositionally biased region" description="Acidic residues" evidence="14">
    <location>
        <begin position="753"/>
        <end position="762"/>
    </location>
</feature>
<dbReference type="Gene3D" id="3.90.380.10">
    <property type="entry name" value="Naphthalene 1,2-dioxygenase Alpha Subunit, Chain A, domain 1"/>
    <property type="match status" value="1"/>
</dbReference>
<name>A0ABY8UDR1_TETOB</name>
<gene>
    <name evidence="16" type="ORF">OEZ85_005538</name>
</gene>
<evidence type="ECO:0000256" key="2">
    <source>
        <dbReference type="ARBA" id="ARBA00004370"/>
    </source>
</evidence>
<protein>
    <recommendedName>
        <fullName evidence="15">Rieske domain-containing protein</fullName>
    </recommendedName>
</protein>
<keyword evidence="7" id="KW-0479">Metal-binding</keyword>
<keyword evidence="13" id="KW-0472">Membrane</keyword>
<dbReference type="InterPro" id="IPR050584">
    <property type="entry name" value="Cholesterol_7-desaturase"/>
</dbReference>
<evidence type="ECO:0000313" key="17">
    <source>
        <dbReference type="Proteomes" id="UP001244341"/>
    </source>
</evidence>
<keyword evidence="4" id="KW-0934">Plastid</keyword>
<keyword evidence="8" id="KW-0809">Transit peptide</keyword>
<feature type="domain" description="Rieske" evidence="15">
    <location>
        <begin position="1"/>
        <end position="89"/>
    </location>
</feature>
<dbReference type="EMBL" id="CP126218">
    <property type="protein sequence ID" value="WIA19599.1"/>
    <property type="molecule type" value="Genomic_DNA"/>
</dbReference>
<dbReference type="Gene3D" id="2.102.10.10">
    <property type="entry name" value="Rieske [2Fe-2S] iron-sulphur domain"/>
    <property type="match status" value="1"/>
</dbReference>
<dbReference type="SUPFAM" id="SSF55961">
    <property type="entry name" value="Bet v1-like"/>
    <property type="match status" value="1"/>
</dbReference>
<reference evidence="16 17" key="1">
    <citation type="submission" date="2023-05" db="EMBL/GenBank/DDBJ databases">
        <title>A 100% complete, gapless, phased diploid assembly of the Scenedesmus obliquus UTEX 3031 genome.</title>
        <authorList>
            <person name="Biondi T.C."/>
            <person name="Hanschen E.R."/>
            <person name="Kwon T."/>
            <person name="Eng W."/>
            <person name="Kruse C.P.S."/>
            <person name="Koehler S.I."/>
            <person name="Kunde Y."/>
            <person name="Gleasner C.D."/>
            <person name="You Mak K.T."/>
            <person name="Polle J."/>
            <person name="Hovde B.T."/>
            <person name="Starkenburg S.R."/>
        </authorList>
    </citation>
    <scope>NUCLEOTIDE SEQUENCE [LARGE SCALE GENOMIC DNA]</scope>
    <source>
        <strain evidence="16 17">DOE0152z</strain>
    </source>
</reference>
<feature type="region of interest" description="Disordered" evidence="14">
    <location>
        <begin position="662"/>
        <end position="697"/>
    </location>
</feature>
<evidence type="ECO:0000256" key="5">
    <source>
        <dbReference type="ARBA" id="ARBA00022692"/>
    </source>
</evidence>
<dbReference type="InterPro" id="IPR013626">
    <property type="entry name" value="PaO"/>
</dbReference>